<keyword evidence="1" id="KW-1133">Transmembrane helix</keyword>
<keyword evidence="3" id="KW-1185">Reference proteome</keyword>
<reference evidence="2" key="1">
    <citation type="journal article" date="2014" name="Int. J. Syst. Evol. Microbiol.">
        <title>Complete genome sequence of Corynebacterium casei LMG S-19264T (=DSM 44701T), isolated from a smear-ripened cheese.</title>
        <authorList>
            <consortium name="US DOE Joint Genome Institute (JGI-PGF)"/>
            <person name="Walter F."/>
            <person name="Albersmeier A."/>
            <person name="Kalinowski J."/>
            <person name="Ruckert C."/>
        </authorList>
    </citation>
    <scope>NUCLEOTIDE SEQUENCE</scope>
    <source>
        <strain evidence="2">JCM 13919</strain>
    </source>
</reference>
<accession>A0A917JYT7</accession>
<reference evidence="2" key="2">
    <citation type="submission" date="2020-09" db="EMBL/GenBank/DDBJ databases">
        <authorList>
            <person name="Sun Q."/>
            <person name="Ohkuma M."/>
        </authorList>
    </citation>
    <scope>NUCLEOTIDE SEQUENCE</scope>
    <source>
        <strain evidence="2">JCM 13919</strain>
    </source>
</reference>
<feature type="transmembrane region" description="Helical" evidence="1">
    <location>
        <begin position="20"/>
        <end position="41"/>
    </location>
</feature>
<protein>
    <submittedName>
        <fullName evidence="2">Uncharacterized protein</fullName>
    </submittedName>
</protein>
<evidence type="ECO:0000256" key="1">
    <source>
        <dbReference type="SAM" id="Phobius"/>
    </source>
</evidence>
<gene>
    <name evidence="2" type="ORF">GCM10007966_19330</name>
</gene>
<dbReference type="AlphaFoldDB" id="A0A917JYT7"/>
<dbReference type="EMBL" id="BMOB01000009">
    <property type="protein sequence ID" value="GGI90756.1"/>
    <property type="molecule type" value="Genomic_DNA"/>
</dbReference>
<evidence type="ECO:0000313" key="2">
    <source>
        <dbReference type="EMBL" id="GGI90756.1"/>
    </source>
</evidence>
<proteinExistence type="predicted"/>
<keyword evidence="1" id="KW-0812">Transmembrane</keyword>
<sequence length="104" mass="11537">MLTNAVLETILTLNVLSFAPLVLISAIYALEFVCAEICHFVKKFASFALKFAMHVLLSVKNTMKSYAKLALKLVANALKPAESDAKIIIILYRMKLSHATLGFY</sequence>
<evidence type="ECO:0000313" key="3">
    <source>
        <dbReference type="Proteomes" id="UP000630149"/>
    </source>
</evidence>
<comment type="caution">
    <text evidence="2">The sequence shown here is derived from an EMBL/GenBank/DDBJ whole genome shotgun (WGS) entry which is preliminary data.</text>
</comment>
<keyword evidence="1" id="KW-0472">Membrane</keyword>
<organism evidence="2 3">
    <name type="scientific">Legionella impletisoli</name>
    <dbReference type="NCBI Taxonomy" id="343510"/>
    <lineage>
        <taxon>Bacteria</taxon>
        <taxon>Pseudomonadati</taxon>
        <taxon>Pseudomonadota</taxon>
        <taxon>Gammaproteobacteria</taxon>
        <taxon>Legionellales</taxon>
        <taxon>Legionellaceae</taxon>
        <taxon>Legionella</taxon>
    </lineage>
</organism>
<dbReference type="Proteomes" id="UP000630149">
    <property type="component" value="Unassembled WGS sequence"/>
</dbReference>
<name>A0A917JYT7_9GAMM</name>